<dbReference type="InterPro" id="IPR034660">
    <property type="entry name" value="DinB/YfiT-like"/>
</dbReference>
<reference evidence="2 3" key="1">
    <citation type="submission" date="2018-07" db="EMBL/GenBank/DDBJ databases">
        <title>Genomic Encyclopedia of Type Strains, Phase III (KMG-III): the genomes of soil and plant-associated and newly described type strains.</title>
        <authorList>
            <person name="Whitman W."/>
        </authorList>
    </citation>
    <scope>NUCLEOTIDE SEQUENCE [LARGE SCALE GENOMIC DNA]</scope>
    <source>
        <strain evidence="2 3">CECT 7287</strain>
    </source>
</reference>
<evidence type="ECO:0000313" key="2">
    <source>
        <dbReference type="EMBL" id="RED55916.1"/>
    </source>
</evidence>
<proteinExistence type="predicted"/>
<dbReference type="EMBL" id="QRDZ01000041">
    <property type="protein sequence ID" value="RED55916.1"/>
    <property type="molecule type" value="Genomic_DNA"/>
</dbReference>
<dbReference type="RefSeq" id="WP_116065070.1">
    <property type="nucleotide sequence ID" value="NZ_QRDZ01000041.1"/>
</dbReference>
<protein>
    <submittedName>
        <fullName evidence="2">Putative damage-inducible protein DinB</fullName>
    </submittedName>
</protein>
<dbReference type="Gene3D" id="1.20.120.450">
    <property type="entry name" value="dinb family like domain"/>
    <property type="match status" value="1"/>
</dbReference>
<comment type="caution">
    <text evidence="2">The sequence shown here is derived from an EMBL/GenBank/DDBJ whole genome shotgun (WGS) entry which is preliminary data.</text>
</comment>
<gene>
    <name evidence="2" type="ORF">DFP98_14143</name>
</gene>
<dbReference type="Proteomes" id="UP000256977">
    <property type="component" value="Unassembled WGS sequence"/>
</dbReference>
<evidence type="ECO:0000259" key="1">
    <source>
        <dbReference type="Pfam" id="PF12867"/>
    </source>
</evidence>
<keyword evidence="3" id="KW-1185">Reference proteome</keyword>
<accession>A0A3D9I432</accession>
<dbReference type="SUPFAM" id="SSF109854">
    <property type="entry name" value="DinB/YfiT-like putative metalloenzymes"/>
    <property type="match status" value="1"/>
</dbReference>
<dbReference type="OrthoDB" id="2853529at2"/>
<dbReference type="AlphaFoldDB" id="A0A3D9I432"/>
<dbReference type="Pfam" id="PF12867">
    <property type="entry name" value="DinB_2"/>
    <property type="match status" value="1"/>
</dbReference>
<sequence>MSQTPISIESYVRTYDELQEAIAGLSDEQLVWKASEKSWSVTEVLTHLADHNLVVSFRIREVLAGSEVRLPAFAQDEWVAGQRANAAKAADVLAAFRALLLYNSLLFHRLTVEDWNKSGVNFKGQTVTVEAIAQSFINHVHHHLGQIDRIKQAGESGWGQCQAAK</sequence>
<organism evidence="2 3">
    <name type="scientific">Cohnella phaseoli</name>
    <dbReference type="NCBI Taxonomy" id="456490"/>
    <lineage>
        <taxon>Bacteria</taxon>
        <taxon>Bacillati</taxon>
        <taxon>Bacillota</taxon>
        <taxon>Bacilli</taxon>
        <taxon>Bacillales</taxon>
        <taxon>Paenibacillaceae</taxon>
        <taxon>Cohnella</taxon>
    </lineage>
</organism>
<dbReference type="InterPro" id="IPR024775">
    <property type="entry name" value="DinB-like"/>
</dbReference>
<evidence type="ECO:0000313" key="3">
    <source>
        <dbReference type="Proteomes" id="UP000256977"/>
    </source>
</evidence>
<feature type="domain" description="DinB-like" evidence="1">
    <location>
        <begin position="11"/>
        <end position="147"/>
    </location>
</feature>
<name>A0A3D9I432_9BACL</name>